<evidence type="ECO:0000256" key="4">
    <source>
        <dbReference type="PIRSR" id="PIRSR036979-1"/>
    </source>
</evidence>
<evidence type="ECO:0000256" key="1">
    <source>
        <dbReference type="ARBA" id="ARBA00009227"/>
    </source>
</evidence>
<keyword evidence="3 5" id="KW-0378">Hydrolase</keyword>
<dbReference type="PANTHER" id="PTHR11358:SF26">
    <property type="entry name" value="GUANIDINO ACID HYDROLASE, MITOCHONDRIAL"/>
    <property type="match status" value="1"/>
</dbReference>
<dbReference type="Pfam" id="PF00491">
    <property type="entry name" value="Arginase"/>
    <property type="match status" value="1"/>
</dbReference>
<dbReference type="InterPro" id="IPR023696">
    <property type="entry name" value="Ureohydrolase_dom_sf"/>
</dbReference>
<dbReference type="EC" id="3.5.3.11" evidence="6"/>
<comment type="cofactor">
    <cofactor evidence="4">
        <name>Mn(2+)</name>
        <dbReference type="ChEBI" id="CHEBI:29035"/>
    </cofactor>
    <text evidence="4">Binds 2 manganese ions per subunit.</text>
</comment>
<accession>A0A4R5VI18</accession>
<keyword evidence="7" id="KW-1185">Reference proteome</keyword>
<dbReference type="PROSITE" id="PS51409">
    <property type="entry name" value="ARGINASE_2"/>
    <property type="match status" value="1"/>
</dbReference>
<dbReference type="OrthoDB" id="9788689at2"/>
<keyword evidence="4" id="KW-0464">Manganese</keyword>
<comment type="similarity">
    <text evidence="1">Belongs to the arginase family. Agmatinase subfamily.</text>
</comment>
<proteinExistence type="inferred from homology"/>
<dbReference type="Proteomes" id="UP000295301">
    <property type="component" value="Unassembled WGS sequence"/>
</dbReference>
<comment type="caution">
    <text evidence="6">The sequence shown here is derived from an EMBL/GenBank/DDBJ whole genome shotgun (WGS) entry which is preliminary data.</text>
</comment>
<dbReference type="PROSITE" id="PS01053">
    <property type="entry name" value="ARGINASE_1"/>
    <property type="match status" value="1"/>
</dbReference>
<dbReference type="InterPro" id="IPR020855">
    <property type="entry name" value="Ureohydrolase_Mn_BS"/>
</dbReference>
<feature type="binding site" evidence="4">
    <location>
        <position position="249"/>
    </location>
    <ligand>
        <name>Mn(2+)</name>
        <dbReference type="ChEBI" id="CHEBI:29035"/>
        <label>1</label>
    </ligand>
</feature>
<feature type="binding site" evidence="4">
    <location>
        <position position="133"/>
    </location>
    <ligand>
        <name>Mn(2+)</name>
        <dbReference type="ChEBI" id="CHEBI:29035"/>
        <label>1</label>
    </ligand>
</feature>
<dbReference type="PANTHER" id="PTHR11358">
    <property type="entry name" value="ARGINASE/AGMATINASE"/>
    <property type="match status" value="1"/>
</dbReference>
<evidence type="ECO:0000256" key="3">
    <source>
        <dbReference type="ARBA" id="ARBA00022801"/>
    </source>
</evidence>
<dbReference type="EMBL" id="SMUV01000038">
    <property type="protein sequence ID" value="TDK52361.1"/>
    <property type="molecule type" value="Genomic_DNA"/>
</dbReference>
<dbReference type="Gene3D" id="3.40.800.10">
    <property type="entry name" value="Ureohydrolase domain"/>
    <property type="match status" value="1"/>
</dbReference>
<dbReference type="GO" id="GO:0046872">
    <property type="term" value="F:metal ion binding"/>
    <property type="evidence" value="ECO:0007669"/>
    <property type="project" value="UniProtKB-KW"/>
</dbReference>
<dbReference type="RefSeq" id="WP_133358028.1">
    <property type="nucleotide sequence ID" value="NZ_SMUV01000038.1"/>
</dbReference>
<dbReference type="PIRSF" id="PIRSF036979">
    <property type="entry name" value="Arginase"/>
    <property type="match status" value="1"/>
</dbReference>
<reference evidence="6 7" key="1">
    <citation type="submission" date="2019-03" db="EMBL/GenBank/DDBJ databases">
        <title>Ruegeria lutea sp. nov., a novel strain, isolated from marine sediment, the Masan Bay, South Korea.</title>
        <authorList>
            <person name="Kim J."/>
            <person name="Kim D.-Y."/>
            <person name="Lee S.-S."/>
        </authorList>
    </citation>
    <scope>NUCLEOTIDE SEQUENCE [LARGE SCALE GENOMIC DNA]</scope>
    <source>
        <strain evidence="6 7">318-1</strain>
    </source>
</reference>
<dbReference type="CDD" id="cd09990">
    <property type="entry name" value="Agmatinase-like"/>
    <property type="match status" value="1"/>
</dbReference>
<evidence type="ECO:0000313" key="6">
    <source>
        <dbReference type="EMBL" id="TDK52361.1"/>
    </source>
</evidence>
<feature type="binding site" evidence="4">
    <location>
        <position position="247"/>
    </location>
    <ligand>
        <name>Mn(2+)</name>
        <dbReference type="ChEBI" id="CHEBI:29035"/>
        <label>1</label>
    </ligand>
</feature>
<evidence type="ECO:0000256" key="2">
    <source>
        <dbReference type="ARBA" id="ARBA00022723"/>
    </source>
</evidence>
<feature type="binding site" evidence="4">
    <location>
        <position position="156"/>
    </location>
    <ligand>
        <name>Mn(2+)</name>
        <dbReference type="ChEBI" id="CHEBI:29035"/>
        <label>1</label>
    </ligand>
</feature>
<evidence type="ECO:0000256" key="5">
    <source>
        <dbReference type="RuleBase" id="RU003684"/>
    </source>
</evidence>
<dbReference type="GO" id="GO:0033389">
    <property type="term" value="P:putrescine biosynthetic process from arginine, via agmatine"/>
    <property type="evidence" value="ECO:0007669"/>
    <property type="project" value="TreeGrafter"/>
</dbReference>
<feature type="binding site" evidence="4">
    <location>
        <position position="158"/>
    </location>
    <ligand>
        <name>Mn(2+)</name>
        <dbReference type="ChEBI" id="CHEBI:29035"/>
        <label>1</label>
    </ligand>
</feature>
<dbReference type="GO" id="GO:0008783">
    <property type="term" value="F:agmatinase activity"/>
    <property type="evidence" value="ECO:0007669"/>
    <property type="project" value="UniProtKB-EC"/>
</dbReference>
<name>A0A4R5VI18_9RHOB</name>
<dbReference type="AlphaFoldDB" id="A0A4R5VI18"/>
<organism evidence="6 7">
    <name type="scientific">Antarcticimicrobium luteum</name>
    <dbReference type="NCBI Taxonomy" id="2547397"/>
    <lineage>
        <taxon>Bacteria</taxon>
        <taxon>Pseudomonadati</taxon>
        <taxon>Pseudomonadota</taxon>
        <taxon>Alphaproteobacteria</taxon>
        <taxon>Rhodobacterales</taxon>
        <taxon>Paracoccaceae</taxon>
        <taxon>Antarcticimicrobium</taxon>
    </lineage>
</organism>
<evidence type="ECO:0000313" key="7">
    <source>
        <dbReference type="Proteomes" id="UP000295301"/>
    </source>
</evidence>
<keyword evidence="2 4" id="KW-0479">Metal-binding</keyword>
<dbReference type="NCBIfam" id="TIGR01230">
    <property type="entry name" value="agmatinase"/>
    <property type="match status" value="1"/>
</dbReference>
<dbReference type="InterPro" id="IPR006035">
    <property type="entry name" value="Ureohydrolase"/>
</dbReference>
<protein>
    <submittedName>
        <fullName evidence="6">Agmatinase</fullName>
        <ecNumber evidence="6">3.5.3.11</ecNumber>
    </submittedName>
</protein>
<dbReference type="InterPro" id="IPR005925">
    <property type="entry name" value="Agmatinase-rel"/>
</dbReference>
<feature type="binding site" evidence="4">
    <location>
        <position position="160"/>
    </location>
    <ligand>
        <name>Mn(2+)</name>
        <dbReference type="ChEBI" id="CHEBI:29035"/>
        <label>1</label>
    </ligand>
</feature>
<sequence length="320" mass="34148">MSTSVPMDETMWNGLLHSGIAGTMFGLPFVPPQKEAIETARAEVAFIGFPFDSTQISRTGANYGPRGIREHSSLFLTYNATSDIDLREKFTMVDCGDIPVIPGDVENTMRIATEMIGNIIAGGAKPVLLGGDHSVTIGGARAFAKHHEKPGLILFDTHYDTADDIGGVKDSHCCPITRALDAGFDPRHTVLIGISGWLNPRTELENAKKHGLTVITLDEIIRDGAKAAGKKAADIAGGASDVYLTIDIDALDATTAPGTCVPTAGGMMLREMFEILDQFKALNIGGFDIVEVAPSLDPTKVTQIAANRIILETLAMLKRS</sequence>
<dbReference type="PRINTS" id="PR00116">
    <property type="entry name" value="ARGINASE"/>
</dbReference>
<dbReference type="SUPFAM" id="SSF52768">
    <property type="entry name" value="Arginase/deacetylase"/>
    <property type="match status" value="1"/>
</dbReference>
<gene>
    <name evidence="6" type="primary">speB</name>
    <name evidence="6" type="ORF">E1832_01780</name>
</gene>